<dbReference type="InterPro" id="IPR013783">
    <property type="entry name" value="Ig-like_fold"/>
</dbReference>
<feature type="region of interest" description="Disordered" evidence="1">
    <location>
        <begin position="1534"/>
        <end position="1569"/>
    </location>
</feature>
<dbReference type="NCBIfam" id="NF033510">
    <property type="entry name" value="Ca_tandemer"/>
    <property type="match status" value="4"/>
</dbReference>
<dbReference type="Pfam" id="PF19077">
    <property type="entry name" value="Big_13"/>
    <property type="match status" value="4"/>
</dbReference>
<evidence type="ECO:0000313" key="4">
    <source>
        <dbReference type="EMBL" id="TMP62360.1"/>
    </source>
</evidence>
<dbReference type="InterPro" id="IPR044016">
    <property type="entry name" value="Big_13"/>
</dbReference>
<sequence length="3890" mass="396564">MAILKCNKSTLGLLIPTLLSSGLYPYSSQAGATMSVNDESAKSTYGDPFDAFSSKNSNLALKSRTLIADKRNTIGFLRDNGLVKEAKQKVTIVSGDTKFIETDALIRKYFASGSCTYLPSAFPTERECTEAGYNWNGGGDSVNPTFDSANSTPFDNATDVSLSNNIVIDFSENVALGTGNITVRDVTGSSDFEVFNVETESEGSTNTPSAGRIGIVNDKIYINPTNDLTGSNQYSVRIDSTAVDDSAGNSFAGISDDTTFNFTTINEAPALDLNSGTSGNDTTSSFSEGSGAVNFITSPTVTDNDTITTIEVTLTNDQDDASEWLNVSASAQNALTGISGASDISLQDTFSITGATATTAEVATFLQAITYNNSSNTPNTTSRTVTVVVNDGTVDSETRTAVISVANVTAASSSAASFNTTSGTNLSPAISFSSDNETLTISSASHIVGSTAQGGGGTDEIIVIDGSDLTQFTSLTTFETLSTFNNGSLTLSESQHDTFTTINGTGTNTFTLASADEDGTVTADADIETYVLNAAFNITLSGAAQNITGSSNADTVNIAGLSVTGTLAGGGDTDVLQMSTGANISNATVSAFESLTLSGGASVTMTEAQHDSFSTVTASGTDSITISSATDGLTGNSAVETYVLSAANTFTLGSASQNLTGSGNDDTVNVNALSATGTLAGGSGTDTLVVTNGGNISGATVSGFENLSVAAGGTVTINAAQLSSFTGTVSGSGTETVSVSGDGNMSTVSAIENYTLNDDSTNARSVTVTSAGHSVTAISVTDAITFDLGSLAFTGTITGDNTVADTLSLSSGANIAAGSISNVNNLTLASGASVTMTASQHNAFGGTVTAAGSETIVISGDGNLTTFSSVESYTIGDDSTNTRTVTISNGSTNVSASSSTDVVTFDIGSSAYTGTLTGDSSQVDIVLASNGADVSGGSYFNIGTLSLSSGATVAIDAANIGDFSTSITGSAGSETVKLMDGGTFGFSSTSVSSVEGVALGTNSNFTLTLTDNFASDGGTVDITNATGSAITGAITLNASALSGDVLTISATDFNGADTYTGGSGADTIRPGGGTDAMTGNGGNDNFIGSTSDLSGDTITDLAIGDMVTLTGVTGLSTNNVRFNGSSTLEVDTDATDFNISELSLSLTNAPSADLAFTVADSGANTLITFIASNDVPVFASLNGGATFTEGNSAVIIDSDVTVSDTELDALNGNTGDYNNASLTISRNGGANSADVFANTGLLGTLTQGSSFTYNSVSVGTVTTNSSGSIKLTFNSSATSSIVDSVISSITYANTSEDPSSSVTLDYTFNDGTSDSTGTNQAVVTITAVDDVPTDIALTATSINQSNTNSGADVGTLSTTDVDDSAHTYSLVDSGTSTTGTCTANSGNSSFQINGSLLETQAAMSAGSYIVCVQSHDGTSSFQESFTITVSDDVAPNAPVSLDLNTASDSGSSNTDNYTNDTTLTLTGTAEAGATVKLYSSVSGGTVIGTGTAAGGTWEITTGSLTSDTTHTITATATDASNNTSSVSTGLNVTLDTTNPSAASTPDLNSASDTGSSTTDNITTDTTPTIDGTATAGDTITFTSDKDGVLGSIVVPAGGSWSFTPTSAMSANTHSITVVATDQAGNNSSASSALSITIDTSVSIPSITTPIETDDIVNAAEDNDVLIQGSGAESGATVAVNIDGVSKSTTADSSGNWTLLGNELDISALNNGSLTVSVTQTDIAGNTSSADTTSITLDNQAPSAVTITTPIEGDGIVNASEDNDVLVQGSGAESGASVSINIDGVSKTTTADSSGNWTLSGNELDISALNNGSLTVSVTQADAAGNTSTATTTSITLDNVTPDALTITTPIETDGTVNAAEDNDVLIQGGGAESGATVSVDIGGVSTTTTADSGGNWTLSGSELDISSLNNGTLTVTATQADSAGNTSSSATQTINLDNVAPMGHTAAIDQSLINASNEAALSFTLTGLESSGSFVYQVSDGANTVTSSSATTITGTTAQISNVNVANLNEGTLTLSATVSDTAGNAATAVTATTTKRYNAKPVLSGTLITSINEDAAYSFTPTLTDTDTGDSHTYSIENTPSWAAFSTTTGALTGTPTDEHVGTTTGVSIKVNDGTEDSDALTFNIEVVNTNDAPVGNDFAFSLNEGELLSKTAANGLLSNATDDDTDSGDTLSAVKVTDPQYGTLTLNSDGSLSYQHGGSENHSDSFTYKVQDSSGAQSESKTVTMTMTAVEDAPQTVADASSTNEDTPITFSVVANDSDAENNMVVASAAIVDNPSKGAVTIANGIVTYTPTANENGADSFTYTVKDSTGLTSEKATVSMTINAINDAPVAANFTETVNEDTATGSLTVRANATDVEDTNPSGAITIVTQPTKGAVSLDQTNGTMVYTPTSNENGTDTYTYTISDSNGLASNTATVTVNIGAVNDRPTVGDDTVTTNEDTPTTLAVLANDSDIEDTAFNGANITLENKGQGVGDYPEATVTVNTDGSLNIVPKENQNGQLTFTYTLTDSDNLASSAATVTVNITAVNDAPVAVDNTAQLLEDGQFEVNVLGNDTDVDSTLDASSVKVVTQPSNGQVAINAAGAITYTATANFFGTDSFTYTVDDQQGLTSNAATVTMTITSVNDAPVISGSPSTQLNEDVVFSFTPNASDADQDNLSFSVSNPPSWATFNSTTGALSGTPGNGDVGTYAGISISVTDGQQTATLPSFTLTVNNVNDAPIISGSPALNVLQDEPYSFTPQASDEDSTSLSFTIVGQPQWSTFDNTTGILAGTPSREDVGEYSGITISVSDGQLTASLQSFDITVGAVNAAPTSTDMQVTLREDSVTTVSALVADIDNDALTIVKNTDPQNGILSIQGDLLTYQPNPHFFGTDSFTYSANDGELTSNVSTVFITVTGVNDLPVAQDDVFNLTTNATNTYSLDVLQNDSDIEGQTLTIIGASASIGAVNISEGQLQYTGSDNTQGLVIVKYLVEDTQGGRSAAAANITFSASNSVEIPTITAPADIIVNATGLYTKVALGTAVASDSSGNPLAVSFVGGQPIFAPGNHLAYWQTTDGLGQQAVATQSVSVNPLISLQKDSLVAEEQTHTIDVYLNGPAVSYPVTVPYSVSGTANSNDHDLQSGEFVIESGIQGQVSFNVFADNEVEGSETIIVSLDSALNMGAKSSSTITIIEQNVAPSISTTVEQSGEKRLTLTADQALVTVSAQASDANPTDVVTLTWQSDPALVNQSTTTDQFVFSPAGLLAGIYKLTVRAADNASPSLSTQQDLYLEIIPELVALGKTDTDGDLIPDDQEGYIDSDGDGIPDFQDAISDCNVMQEQASESEQFLVEGDPGVCLRKGATVLQNSTGGVQLLESELPQDDAATNIGGLFDFIATGLPQAGDTYSLVIPQRNPIPANGVYRKLKEGVWFDFDTSGNDAVLSAQGEPGFCPPPGSSIWQNGLMEGAWCVQLQIVDGGPNDDDGIANRTVIDPGGIAIPMTDNTLPVATSDEVTISAGQEVVIDVLANDTDSDGDILEITGATVDFGVVTVSDNKLVYLPPNNLIGTALIQYSIKDGNGGTSNSTATITLNSNSAPVAQDDSAQLVGESSLIIDVLSNDFDADGDTLSVVSAQAASGSVAVNIDNTLTYTPKAGFEGNDIITYQLRDSNGAQSEGKVNITVTALSNVTIANKSSGSFGGMLIIMISAFVIRRRKLALPSFALISTTCLVSLPAVANTWSVQGTVGQADAKYNVPNTTLHTSNIDDSSSSWSAGVYYELLPQFTIGVRYIDLGQGRITLSGDVASPELVQSEVSRTAPILPEGFALQIGYEAFNVDSFSGKLFLGAFGWKYHLDSTRDGRFHTRYEDKQTDLYYGLGLTYGLSESLGVDIQYTRYPLSENDINEVSLGLSYQF</sequence>
<proteinExistence type="predicted"/>
<dbReference type="Proteomes" id="UP000307706">
    <property type="component" value="Unassembled WGS sequence"/>
</dbReference>
<dbReference type="FunFam" id="2.60.40.10:FF:002543">
    <property type="match status" value="1"/>
</dbReference>
<dbReference type="NCBIfam" id="NF012211">
    <property type="entry name" value="tand_rpt_95"/>
    <property type="match status" value="9"/>
</dbReference>
<dbReference type="InterPro" id="IPR011250">
    <property type="entry name" value="OMP/PagP_B-barrel"/>
</dbReference>
<dbReference type="Gene3D" id="2.60.40.10">
    <property type="entry name" value="Immunoglobulins"/>
    <property type="match status" value="8"/>
</dbReference>
<dbReference type="Gene3D" id="2.60.40.2810">
    <property type="match status" value="7"/>
</dbReference>
<name>A0A5S3XX17_9GAMM</name>
<evidence type="ECO:0000313" key="3">
    <source>
        <dbReference type="EMBL" id="TMP42170.1"/>
    </source>
</evidence>
<dbReference type="InterPro" id="IPR038081">
    <property type="entry name" value="CalX-like_sf"/>
</dbReference>
<dbReference type="SUPFAM" id="SSF56925">
    <property type="entry name" value="OMPA-like"/>
    <property type="match status" value="1"/>
</dbReference>
<dbReference type="RefSeq" id="WP_138597286.1">
    <property type="nucleotide sequence ID" value="NZ_PNCK01000042.1"/>
</dbReference>
<dbReference type="InterPro" id="IPR006644">
    <property type="entry name" value="Cadg"/>
</dbReference>
<feature type="compositionally biased region" description="Low complexity" evidence="1">
    <location>
        <begin position="1551"/>
        <end position="1569"/>
    </location>
</feature>
<organism evidence="4 6">
    <name type="scientific">Pseudoalteromonas citrea</name>
    <dbReference type="NCBI Taxonomy" id="43655"/>
    <lineage>
        <taxon>Bacteria</taxon>
        <taxon>Pseudomonadati</taxon>
        <taxon>Pseudomonadota</taxon>
        <taxon>Gammaproteobacteria</taxon>
        <taxon>Alteromonadales</taxon>
        <taxon>Pseudoalteromonadaceae</taxon>
        <taxon>Pseudoalteromonas</taxon>
    </lineage>
</organism>
<feature type="region of interest" description="Disordered" evidence="1">
    <location>
        <begin position="2189"/>
        <end position="2222"/>
    </location>
</feature>
<dbReference type="GO" id="GO:0007156">
    <property type="term" value="P:homophilic cell adhesion via plasma membrane adhesion molecules"/>
    <property type="evidence" value="ECO:0007669"/>
    <property type="project" value="InterPro"/>
</dbReference>
<dbReference type="InterPro" id="IPR015919">
    <property type="entry name" value="Cadherin-like_sf"/>
</dbReference>
<reference evidence="5 6" key="1">
    <citation type="submission" date="2017-12" db="EMBL/GenBank/DDBJ databases">
        <authorList>
            <person name="Paulsen S."/>
            <person name="Gram L.K."/>
        </authorList>
    </citation>
    <scope>NUCLEOTIDE SEQUENCE [LARGE SCALE GENOMIC DNA]</scope>
    <source>
        <strain evidence="4 6">S2231</strain>
        <strain evidence="3 5">S2233</strain>
    </source>
</reference>
<evidence type="ECO:0000313" key="6">
    <source>
        <dbReference type="Proteomes" id="UP000307706"/>
    </source>
</evidence>
<dbReference type="Proteomes" id="UP000305730">
    <property type="component" value="Unassembled WGS sequence"/>
</dbReference>
<dbReference type="GO" id="GO:0016020">
    <property type="term" value="C:membrane"/>
    <property type="evidence" value="ECO:0007669"/>
    <property type="project" value="InterPro"/>
</dbReference>
<dbReference type="CDD" id="cd11304">
    <property type="entry name" value="Cadherin_repeat"/>
    <property type="match status" value="1"/>
</dbReference>
<reference evidence="4" key="3">
    <citation type="submission" date="2019-09" db="EMBL/GenBank/DDBJ databases">
        <title>Co-occurence of chitin degradation, pigmentation and bioactivity in marine Pseudoalteromonas.</title>
        <authorList>
            <person name="Sonnenschein E.C."/>
            <person name="Bech P.K."/>
        </authorList>
    </citation>
    <scope>NUCLEOTIDE SEQUENCE</scope>
    <source>
        <strain evidence="4">S2231</strain>
        <strain evidence="3 5">S2233</strain>
    </source>
</reference>
<protein>
    <recommendedName>
        <fullName evidence="2">Cadherin domain-containing protein</fullName>
    </recommendedName>
</protein>
<evidence type="ECO:0000313" key="5">
    <source>
        <dbReference type="Proteomes" id="UP000305730"/>
    </source>
</evidence>
<dbReference type="Pfam" id="PF17963">
    <property type="entry name" value="Big_9"/>
    <property type="match status" value="8"/>
</dbReference>
<dbReference type="InterPro" id="IPR053784">
    <property type="entry name" value="Choice_anch_U_dom"/>
</dbReference>
<dbReference type="InterPro" id="IPR040853">
    <property type="entry name" value="RapA2_cadherin-like"/>
</dbReference>
<comment type="caution">
    <text evidence="4">The sequence shown here is derived from an EMBL/GenBank/DDBJ whole genome shotgun (WGS) entry which is preliminary data.</text>
</comment>
<keyword evidence="5" id="KW-1185">Reference proteome</keyword>
<dbReference type="EMBL" id="PNCL01000008">
    <property type="protein sequence ID" value="TMP62360.1"/>
    <property type="molecule type" value="Genomic_DNA"/>
</dbReference>
<dbReference type="GO" id="GO:0005509">
    <property type="term" value="F:calcium ion binding"/>
    <property type="evidence" value="ECO:0007669"/>
    <property type="project" value="InterPro"/>
</dbReference>
<dbReference type="Pfam" id="PF17803">
    <property type="entry name" value="Cadherin_4"/>
    <property type="match status" value="1"/>
</dbReference>
<dbReference type="SUPFAM" id="SSF49313">
    <property type="entry name" value="Cadherin-like"/>
    <property type="match status" value="3"/>
</dbReference>
<accession>A0A5S3XX17</accession>
<feature type="compositionally biased region" description="Polar residues" evidence="1">
    <location>
        <begin position="1534"/>
        <end position="1550"/>
    </location>
</feature>
<feature type="domain" description="Cadherin" evidence="2">
    <location>
        <begin position="2332"/>
        <end position="2431"/>
    </location>
</feature>
<dbReference type="SUPFAM" id="SSF141072">
    <property type="entry name" value="CalX-like"/>
    <property type="match status" value="1"/>
</dbReference>
<dbReference type="PANTHER" id="PTHR34720:SF9">
    <property type="entry name" value="BLR4714 PROTEIN"/>
    <property type="match status" value="1"/>
</dbReference>
<evidence type="ECO:0000259" key="2">
    <source>
        <dbReference type="PROSITE" id="PS50268"/>
    </source>
</evidence>
<dbReference type="PANTHER" id="PTHR34720">
    <property type="entry name" value="MICROCYSTIN DEPENDENT PROTEIN"/>
    <property type="match status" value="1"/>
</dbReference>
<dbReference type="OrthoDB" id="5242130at2"/>
<dbReference type="PROSITE" id="PS50268">
    <property type="entry name" value="CADHERIN_2"/>
    <property type="match status" value="1"/>
</dbReference>
<evidence type="ECO:0000256" key="1">
    <source>
        <dbReference type="SAM" id="MobiDB-lite"/>
    </source>
</evidence>
<dbReference type="Pfam" id="PF05345">
    <property type="entry name" value="He_PIG"/>
    <property type="match status" value="2"/>
</dbReference>
<dbReference type="EMBL" id="PNCK01000042">
    <property type="protein sequence ID" value="TMP42170.1"/>
    <property type="molecule type" value="Genomic_DNA"/>
</dbReference>
<gene>
    <name evidence="4" type="ORF">CWB96_01525</name>
    <name evidence="3" type="ORF">CWB97_12540</name>
</gene>
<dbReference type="InterPro" id="IPR002126">
    <property type="entry name" value="Cadherin-like_dom"/>
</dbReference>
<dbReference type="NCBIfam" id="NF041766">
    <property type="entry name" value="choice_anch_U"/>
    <property type="match status" value="1"/>
</dbReference>
<reference evidence="6" key="2">
    <citation type="submission" date="2019-06" db="EMBL/GenBank/DDBJ databases">
        <title>Co-occurence of chitin degradation, pigmentation and bioactivity in marine Pseudoalteromonas.</title>
        <authorList>
            <person name="Sonnenschein E.C."/>
            <person name="Bech P.K."/>
        </authorList>
    </citation>
    <scope>NUCLEOTIDE SEQUENCE [LARGE SCALE GENOMIC DNA]</scope>
    <source>
        <strain evidence="6">S2231</strain>
    </source>
</reference>
<dbReference type="SMART" id="SM00736">
    <property type="entry name" value="CADG"/>
    <property type="match status" value="3"/>
</dbReference>